<evidence type="ECO:0000313" key="2">
    <source>
        <dbReference type="Proteomes" id="UP001359559"/>
    </source>
</evidence>
<accession>A0AAN9FMZ8</accession>
<dbReference type="EMBL" id="JAYKXN010000006">
    <property type="protein sequence ID" value="KAK7279447.1"/>
    <property type="molecule type" value="Genomic_DNA"/>
</dbReference>
<dbReference type="Proteomes" id="UP001359559">
    <property type="component" value="Unassembled WGS sequence"/>
</dbReference>
<reference evidence="1 2" key="1">
    <citation type="submission" date="2024-01" db="EMBL/GenBank/DDBJ databases">
        <title>The genomes of 5 underutilized Papilionoideae crops provide insights into root nodulation and disease resistance.</title>
        <authorList>
            <person name="Yuan L."/>
        </authorList>
    </citation>
    <scope>NUCLEOTIDE SEQUENCE [LARGE SCALE GENOMIC DNA]</scope>
    <source>
        <strain evidence="1">LY-2023</strain>
        <tissue evidence="1">Leaf</tissue>
    </source>
</reference>
<sequence>MTSFPFTSSRVGIGPLFLDSFPSFRIVLSGDLGDAFIPELEDDNIYLQNALLGLDQILSSSSGNFSL</sequence>
<dbReference type="AlphaFoldDB" id="A0AAN9FMZ8"/>
<keyword evidence="2" id="KW-1185">Reference proteome</keyword>
<evidence type="ECO:0000313" key="1">
    <source>
        <dbReference type="EMBL" id="KAK7279447.1"/>
    </source>
</evidence>
<comment type="caution">
    <text evidence="1">The sequence shown here is derived from an EMBL/GenBank/DDBJ whole genome shotgun (WGS) entry which is preliminary data.</text>
</comment>
<proteinExistence type="predicted"/>
<gene>
    <name evidence="1" type="ORF">RJT34_24500</name>
</gene>
<protein>
    <submittedName>
        <fullName evidence="1">Uncharacterized protein</fullName>
    </submittedName>
</protein>
<name>A0AAN9FMZ8_CLITE</name>
<organism evidence="1 2">
    <name type="scientific">Clitoria ternatea</name>
    <name type="common">Butterfly pea</name>
    <dbReference type="NCBI Taxonomy" id="43366"/>
    <lineage>
        <taxon>Eukaryota</taxon>
        <taxon>Viridiplantae</taxon>
        <taxon>Streptophyta</taxon>
        <taxon>Embryophyta</taxon>
        <taxon>Tracheophyta</taxon>
        <taxon>Spermatophyta</taxon>
        <taxon>Magnoliopsida</taxon>
        <taxon>eudicotyledons</taxon>
        <taxon>Gunneridae</taxon>
        <taxon>Pentapetalae</taxon>
        <taxon>rosids</taxon>
        <taxon>fabids</taxon>
        <taxon>Fabales</taxon>
        <taxon>Fabaceae</taxon>
        <taxon>Papilionoideae</taxon>
        <taxon>50 kb inversion clade</taxon>
        <taxon>NPAAA clade</taxon>
        <taxon>indigoferoid/millettioid clade</taxon>
        <taxon>Phaseoleae</taxon>
        <taxon>Clitoria</taxon>
    </lineage>
</organism>